<dbReference type="InterPro" id="IPR023214">
    <property type="entry name" value="HAD_sf"/>
</dbReference>
<keyword evidence="3" id="KW-1185">Reference proteome</keyword>
<dbReference type="PRINTS" id="PR00119">
    <property type="entry name" value="CATATPASE"/>
</dbReference>
<dbReference type="Proteomes" id="UP000095042">
    <property type="component" value="Unassembled WGS sequence"/>
</dbReference>
<comment type="caution">
    <text evidence="2">The sequence shown here is derived from an EMBL/GenBank/DDBJ whole genome shotgun (WGS) entry which is preliminary data.</text>
</comment>
<dbReference type="SUPFAM" id="SSF81660">
    <property type="entry name" value="Metal cation-transporting ATPase, ATP-binding domain N"/>
    <property type="match status" value="1"/>
</dbReference>
<dbReference type="InterPro" id="IPR036412">
    <property type="entry name" value="HAD-like_sf"/>
</dbReference>
<evidence type="ECO:0000256" key="1">
    <source>
        <dbReference type="ARBA" id="ARBA00004141"/>
    </source>
</evidence>
<proteinExistence type="predicted"/>
<gene>
    <name evidence="2" type="ORF">AUC71_13175</name>
</gene>
<reference evidence="2 3" key="1">
    <citation type="journal article" date="2016" name="Environ. Microbiol.">
        <title>New Methyloceanibacter diversity from North Sea sediments includes methanotroph containing solely the soluble methane monooxygenase.</title>
        <authorList>
            <person name="Vekeman B."/>
            <person name="Kerckhof F.M."/>
            <person name="Cremers G."/>
            <person name="de Vos P."/>
            <person name="Vandamme P."/>
            <person name="Boon N."/>
            <person name="Op den Camp H.J."/>
            <person name="Heylen K."/>
        </authorList>
    </citation>
    <scope>NUCLEOTIDE SEQUENCE [LARGE SCALE GENOMIC DNA]</scope>
    <source>
        <strain evidence="2 3">R-67177</strain>
    </source>
</reference>
<organism evidence="2 3">
    <name type="scientific">Methyloceanibacter marginalis</name>
    <dbReference type="NCBI Taxonomy" id="1774971"/>
    <lineage>
        <taxon>Bacteria</taxon>
        <taxon>Pseudomonadati</taxon>
        <taxon>Pseudomonadota</taxon>
        <taxon>Alphaproteobacteria</taxon>
        <taxon>Hyphomicrobiales</taxon>
        <taxon>Hyphomicrobiaceae</taxon>
        <taxon>Methyloceanibacter</taxon>
    </lineage>
</organism>
<dbReference type="PANTHER" id="PTHR42861">
    <property type="entry name" value="CALCIUM-TRANSPORTING ATPASE"/>
    <property type="match status" value="1"/>
</dbReference>
<dbReference type="Gene3D" id="3.40.1110.10">
    <property type="entry name" value="Calcium-transporting ATPase, cytoplasmic domain N"/>
    <property type="match status" value="1"/>
</dbReference>
<dbReference type="Pfam" id="PF13246">
    <property type="entry name" value="Cation_ATPase"/>
    <property type="match status" value="1"/>
</dbReference>
<evidence type="ECO:0000313" key="2">
    <source>
        <dbReference type="EMBL" id="ODS02824.1"/>
    </source>
</evidence>
<dbReference type="InterPro" id="IPR023299">
    <property type="entry name" value="ATPase_P-typ_cyto_dom_N"/>
</dbReference>
<comment type="subcellular location">
    <subcellularLocation>
        <location evidence="1">Membrane</location>
        <topology evidence="1">Multi-pass membrane protein</topology>
    </subcellularLocation>
</comment>
<protein>
    <recommendedName>
        <fullName evidence="4">Cation-transporting P-type ATPase C-terminal domain-containing protein</fullName>
    </recommendedName>
</protein>
<evidence type="ECO:0000313" key="3">
    <source>
        <dbReference type="Proteomes" id="UP000095042"/>
    </source>
</evidence>
<dbReference type="AlphaFoldDB" id="A0A1E3WAH3"/>
<dbReference type="SUPFAM" id="SSF56784">
    <property type="entry name" value="HAD-like"/>
    <property type="match status" value="1"/>
</dbReference>
<dbReference type="GO" id="GO:0016020">
    <property type="term" value="C:membrane"/>
    <property type="evidence" value="ECO:0007669"/>
    <property type="project" value="UniProtKB-SubCell"/>
</dbReference>
<evidence type="ECO:0008006" key="4">
    <source>
        <dbReference type="Google" id="ProtNLM"/>
    </source>
</evidence>
<dbReference type="Gene3D" id="3.40.50.1000">
    <property type="entry name" value="HAD superfamily/HAD-like"/>
    <property type="match status" value="1"/>
</dbReference>
<sequence>MQQAEGPAGDEPLDDAFWQAQTNAVAAQGQRMLAIARKDQPKGHRDLNFSDVERNATLIGLLGLLDPPREEVLAAIRECQEAGIAVKMITGDHAATAEAIARELRLAPEPVTMTGSQLDGVDDTELEMSCATSPCSRGRALRTSCAWWKRCRRTMP</sequence>
<dbReference type="GO" id="GO:0000166">
    <property type="term" value="F:nucleotide binding"/>
    <property type="evidence" value="ECO:0007669"/>
    <property type="project" value="InterPro"/>
</dbReference>
<name>A0A1E3WAH3_9HYPH</name>
<dbReference type="EMBL" id="LPWD01000219">
    <property type="protein sequence ID" value="ODS02824.1"/>
    <property type="molecule type" value="Genomic_DNA"/>
</dbReference>
<accession>A0A1E3WAH3</accession>